<dbReference type="EMBL" id="LAZR01015414">
    <property type="protein sequence ID" value="KKM13275.1"/>
    <property type="molecule type" value="Genomic_DNA"/>
</dbReference>
<sequence length="99" mass="11384">MDKRDKMMIAMLSEQINYYSDALSRAESLHKFAIHSRQLSLASTTKRASMGLSELIDHFSFQQDAIMKRNGAINIPIKLKKDIYDFHFKEFHTKGDSSG</sequence>
<proteinExistence type="predicted"/>
<reference evidence="1" key="1">
    <citation type="journal article" date="2015" name="Nature">
        <title>Complex archaea that bridge the gap between prokaryotes and eukaryotes.</title>
        <authorList>
            <person name="Spang A."/>
            <person name="Saw J.H."/>
            <person name="Jorgensen S.L."/>
            <person name="Zaremba-Niedzwiedzka K."/>
            <person name="Martijn J."/>
            <person name="Lind A.E."/>
            <person name="van Eijk R."/>
            <person name="Schleper C."/>
            <person name="Guy L."/>
            <person name="Ettema T.J."/>
        </authorList>
    </citation>
    <scope>NUCLEOTIDE SEQUENCE</scope>
</reference>
<evidence type="ECO:0000313" key="1">
    <source>
        <dbReference type="EMBL" id="KKM13275.1"/>
    </source>
</evidence>
<gene>
    <name evidence="1" type="ORF">LCGC14_1717920</name>
</gene>
<protein>
    <submittedName>
        <fullName evidence="1">Uncharacterized protein</fullName>
    </submittedName>
</protein>
<accession>A0A0F9KD71</accession>
<comment type="caution">
    <text evidence="1">The sequence shown here is derived from an EMBL/GenBank/DDBJ whole genome shotgun (WGS) entry which is preliminary data.</text>
</comment>
<name>A0A0F9KD71_9ZZZZ</name>
<organism evidence="1">
    <name type="scientific">marine sediment metagenome</name>
    <dbReference type="NCBI Taxonomy" id="412755"/>
    <lineage>
        <taxon>unclassified sequences</taxon>
        <taxon>metagenomes</taxon>
        <taxon>ecological metagenomes</taxon>
    </lineage>
</organism>
<dbReference type="AlphaFoldDB" id="A0A0F9KD71"/>